<keyword evidence="1" id="KW-1133">Transmembrane helix</keyword>
<accession>A0A2P2MZ35</accession>
<name>A0A2P2MZ35_RHIMU</name>
<keyword evidence="1" id="KW-0812">Transmembrane</keyword>
<dbReference type="AlphaFoldDB" id="A0A2P2MZ35"/>
<reference evidence="2" key="1">
    <citation type="submission" date="2018-02" db="EMBL/GenBank/DDBJ databases">
        <title>Rhizophora mucronata_Transcriptome.</title>
        <authorList>
            <person name="Meera S.P."/>
            <person name="Sreeshan A."/>
            <person name="Augustine A."/>
        </authorList>
    </citation>
    <scope>NUCLEOTIDE SEQUENCE</scope>
    <source>
        <tissue evidence="2">Leaf</tissue>
    </source>
</reference>
<sequence>MHAERLTVLSFLFYDAFVPLVSLAYLCL</sequence>
<protein>
    <submittedName>
        <fullName evidence="2">Uncharacterized protein</fullName>
    </submittedName>
</protein>
<dbReference type="EMBL" id="GGEC01054972">
    <property type="protein sequence ID" value="MBX35456.1"/>
    <property type="molecule type" value="Transcribed_RNA"/>
</dbReference>
<proteinExistence type="predicted"/>
<evidence type="ECO:0000256" key="1">
    <source>
        <dbReference type="SAM" id="Phobius"/>
    </source>
</evidence>
<keyword evidence="1" id="KW-0472">Membrane</keyword>
<organism evidence="2">
    <name type="scientific">Rhizophora mucronata</name>
    <name type="common">Asiatic mangrove</name>
    <dbReference type="NCBI Taxonomy" id="61149"/>
    <lineage>
        <taxon>Eukaryota</taxon>
        <taxon>Viridiplantae</taxon>
        <taxon>Streptophyta</taxon>
        <taxon>Embryophyta</taxon>
        <taxon>Tracheophyta</taxon>
        <taxon>Spermatophyta</taxon>
        <taxon>Magnoliopsida</taxon>
        <taxon>eudicotyledons</taxon>
        <taxon>Gunneridae</taxon>
        <taxon>Pentapetalae</taxon>
        <taxon>rosids</taxon>
        <taxon>fabids</taxon>
        <taxon>Malpighiales</taxon>
        <taxon>Rhizophoraceae</taxon>
        <taxon>Rhizophora</taxon>
    </lineage>
</organism>
<feature type="transmembrane region" description="Helical" evidence="1">
    <location>
        <begin position="6"/>
        <end position="27"/>
    </location>
</feature>
<evidence type="ECO:0000313" key="2">
    <source>
        <dbReference type="EMBL" id="MBX35456.1"/>
    </source>
</evidence>